<protein>
    <recommendedName>
        <fullName evidence="1">Baseplate structural protein Gp10 C-terminal domain-containing protein</fullName>
    </recommendedName>
</protein>
<name>A0A5H8RT47_SALET</name>
<dbReference type="EMBL" id="AAIFJK010000003">
    <property type="protein sequence ID" value="ECD6441187.1"/>
    <property type="molecule type" value="Genomic_DNA"/>
</dbReference>
<gene>
    <name evidence="2" type="ORF">E2Q46_03935</name>
</gene>
<evidence type="ECO:0000313" key="2">
    <source>
        <dbReference type="EMBL" id="ECD6441187.1"/>
    </source>
</evidence>
<comment type="caution">
    <text evidence="2">The sequence shown here is derived from an EMBL/GenBank/DDBJ whole genome shotgun (WGS) entry which is preliminary data.</text>
</comment>
<feature type="domain" description="Baseplate structural protein Gp10 C-terminal" evidence="1">
    <location>
        <begin position="113"/>
        <end position="265"/>
    </location>
</feature>
<dbReference type="InterPro" id="IPR053827">
    <property type="entry name" value="Gp10_C"/>
</dbReference>
<accession>A0A5H8RT47</accession>
<organism evidence="2">
    <name type="scientific">Salmonella enterica subsp. enterica serovar Durham</name>
    <dbReference type="NCBI Taxonomy" id="1954178"/>
    <lineage>
        <taxon>Bacteria</taxon>
        <taxon>Pseudomonadati</taxon>
        <taxon>Pseudomonadota</taxon>
        <taxon>Gammaproteobacteria</taxon>
        <taxon>Enterobacterales</taxon>
        <taxon>Enterobacteriaceae</taxon>
        <taxon>Salmonella</taxon>
    </lineage>
</organism>
<sequence length="266" mass="28115">MPIENATVISELNPDWPVGTSDFVSQGDDQLRMMKKVLQNTLPNATAPITGTPDKLNNLTGGLNFVEGGDEIQSYWQLANPDGGSAVVLATAPMTLEGIKSGGEFALTLTTLHDVIFAVGSQYVNYIDSRNPVDILGFGTWEPVVGLIAGVGSAADNNSYTQNYSLGYQSGWWRVGNAQIVGQQLPVQLTMDPVDPHTHGEATINSFYNDSGHTATIPGDGSGYTGSAGGHTPTGTGEVTIGSGGFTDGTPFYNPYYGAYIWKRTA</sequence>
<reference evidence="2" key="1">
    <citation type="submission" date="2019-03" db="EMBL/GenBank/DDBJ databases">
        <authorList>
            <person name="Ashton P.M."/>
            <person name="Dallman T."/>
            <person name="Nair S."/>
            <person name="De Pinna E."/>
            <person name="Peters T."/>
            <person name="Grant K."/>
        </authorList>
    </citation>
    <scope>NUCLEOTIDE SEQUENCE</scope>
    <source>
        <strain evidence="2">121460</strain>
    </source>
</reference>
<proteinExistence type="predicted"/>
<dbReference type="Pfam" id="PF21939">
    <property type="entry name" value="Gp10_C"/>
    <property type="match status" value="1"/>
</dbReference>
<dbReference type="AlphaFoldDB" id="A0A5H8RT47"/>
<evidence type="ECO:0000259" key="1">
    <source>
        <dbReference type="Pfam" id="PF21939"/>
    </source>
</evidence>